<dbReference type="EMBL" id="MT141973">
    <property type="protein sequence ID" value="QJA72720.1"/>
    <property type="molecule type" value="Genomic_DNA"/>
</dbReference>
<sequence length="238" mass="26822">MKLVVNKDSFKRFLDLLTLFGENQIKEGLLNIQKDKISSLVKSPTNTIGIGVSLKGKFEDIGEIGIDDLALFENSLNIQSKDDVSFEVKDNKIIISSGKIKSSLVLRKSDYIKNKPKEEDFKKHVDTASGNEFLLTKENISTLMEAFNLIKSDTVVITGNSKSVKFTFNRLDNEIETSIDLKKEIKEFRTTVSSTFLFLLNLIKEDLIVSIKKDVPAILINHKNSEIEVNYIVAPYGK</sequence>
<organism evidence="1">
    <name type="scientific">viral metagenome</name>
    <dbReference type="NCBI Taxonomy" id="1070528"/>
    <lineage>
        <taxon>unclassified sequences</taxon>
        <taxon>metagenomes</taxon>
        <taxon>organismal metagenomes</taxon>
    </lineage>
</organism>
<evidence type="ECO:0000313" key="1">
    <source>
        <dbReference type="EMBL" id="QJA72720.1"/>
    </source>
</evidence>
<protein>
    <recommendedName>
        <fullName evidence="3">DNA polymerase</fullName>
    </recommendedName>
</protein>
<dbReference type="Gene3D" id="3.70.10.10">
    <property type="match status" value="1"/>
</dbReference>
<gene>
    <name evidence="1" type="ORF">MM415A02628_0007</name>
    <name evidence="2" type="ORF">MM415B03017_0008</name>
</gene>
<name>A0A6M3JS17_9ZZZZ</name>
<dbReference type="EMBL" id="MT142698">
    <property type="protein sequence ID" value="QJA87337.1"/>
    <property type="molecule type" value="Genomic_DNA"/>
</dbReference>
<proteinExistence type="predicted"/>
<evidence type="ECO:0008006" key="3">
    <source>
        <dbReference type="Google" id="ProtNLM"/>
    </source>
</evidence>
<accession>A0A6M3JS17</accession>
<dbReference type="AlphaFoldDB" id="A0A6M3JS17"/>
<reference evidence="1" key="1">
    <citation type="submission" date="2020-03" db="EMBL/GenBank/DDBJ databases">
        <title>The deep terrestrial virosphere.</title>
        <authorList>
            <person name="Holmfeldt K."/>
            <person name="Nilsson E."/>
            <person name="Simone D."/>
            <person name="Lopez-Fernandez M."/>
            <person name="Wu X."/>
            <person name="de Brujin I."/>
            <person name="Lundin D."/>
            <person name="Andersson A."/>
            <person name="Bertilsson S."/>
            <person name="Dopson M."/>
        </authorList>
    </citation>
    <scope>NUCLEOTIDE SEQUENCE</scope>
    <source>
        <strain evidence="1">MM415A02628</strain>
        <strain evidence="2">MM415B03017</strain>
    </source>
</reference>
<evidence type="ECO:0000313" key="2">
    <source>
        <dbReference type="EMBL" id="QJA87337.1"/>
    </source>
</evidence>